<proteinExistence type="predicted"/>
<dbReference type="AlphaFoldDB" id="A0A7I7RVV4"/>
<sequence>MLPIGSIGWRHGMGAPELRDWMVGQARSRGVDVLTGTPLRRLVFDDGRVVGAVFATPDGPLAVRARMGISVAPNEHDGFTGEPPAGVGGEQRRVCLVGRTASRFGRVEILRTATRDVDTRRPCSAVHRALRDVRNARSGPGHCRKVH</sequence>
<dbReference type="EMBL" id="AP022593">
    <property type="protein sequence ID" value="BBY48623.1"/>
    <property type="molecule type" value="Genomic_DNA"/>
</dbReference>
<organism evidence="1 2">
    <name type="scientific">Mycolicibacterium arabiense</name>
    <dbReference type="NCBI Taxonomy" id="1286181"/>
    <lineage>
        <taxon>Bacteria</taxon>
        <taxon>Bacillati</taxon>
        <taxon>Actinomycetota</taxon>
        <taxon>Actinomycetes</taxon>
        <taxon>Mycobacteriales</taxon>
        <taxon>Mycobacteriaceae</taxon>
        <taxon>Mycolicibacterium</taxon>
    </lineage>
</organism>
<accession>A0A7I7RVV4</accession>
<geneLocation type="plasmid" evidence="2">
    <name>pjcm18538 dna</name>
</geneLocation>
<gene>
    <name evidence="1" type="ORF">MARA_20910</name>
</gene>
<dbReference type="KEGG" id="marz:MARA_20910"/>
<dbReference type="InterPro" id="IPR036188">
    <property type="entry name" value="FAD/NAD-bd_sf"/>
</dbReference>
<evidence type="ECO:0000313" key="2">
    <source>
        <dbReference type="Proteomes" id="UP000467428"/>
    </source>
</evidence>
<keyword evidence="2" id="KW-1185">Reference proteome</keyword>
<reference evidence="1 2" key="1">
    <citation type="journal article" date="2019" name="Emerg. Microbes Infect.">
        <title>Comprehensive subspecies identification of 175 nontuberculous mycobacteria species based on 7547 genomic profiles.</title>
        <authorList>
            <person name="Matsumoto Y."/>
            <person name="Kinjo T."/>
            <person name="Motooka D."/>
            <person name="Nabeya D."/>
            <person name="Jung N."/>
            <person name="Uechi K."/>
            <person name="Horii T."/>
            <person name="Iida T."/>
            <person name="Fujita J."/>
            <person name="Nakamura S."/>
        </authorList>
    </citation>
    <scope>NUCLEOTIDE SEQUENCE [LARGE SCALE GENOMIC DNA]</scope>
    <source>
        <strain evidence="1 2">JCM 18538</strain>
    </source>
</reference>
<name>A0A7I7RVV4_9MYCO</name>
<evidence type="ECO:0000313" key="1">
    <source>
        <dbReference type="EMBL" id="BBY48623.1"/>
    </source>
</evidence>
<protein>
    <submittedName>
        <fullName evidence="1">Uncharacterized protein</fullName>
    </submittedName>
</protein>
<dbReference type="SUPFAM" id="SSF51905">
    <property type="entry name" value="FAD/NAD(P)-binding domain"/>
    <property type="match status" value="1"/>
</dbReference>
<dbReference type="Proteomes" id="UP000467428">
    <property type="component" value="Chromosome"/>
</dbReference>
<dbReference type="Gene3D" id="3.50.50.60">
    <property type="entry name" value="FAD/NAD(P)-binding domain"/>
    <property type="match status" value="1"/>
</dbReference>